<evidence type="ECO:0000256" key="1">
    <source>
        <dbReference type="SAM" id="Phobius"/>
    </source>
</evidence>
<comment type="caution">
    <text evidence="2">The sequence shown here is derived from an EMBL/GenBank/DDBJ whole genome shotgun (WGS) entry which is preliminary data.</text>
</comment>
<dbReference type="InterPro" id="IPR025699">
    <property type="entry name" value="ABC2_memb-like"/>
</dbReference>
<evidence type="ECO:0000313" key="2">
    <source>
        <dbReference type="EMBL" id="MBV7275219.1"/>
    </source>
</evidence>
<dbReference type="PANTHER" id="PTHR41309">
    <property type="entry name" value="MEMBRANE PROTEIN-RELATED"/>
    <property type="match status" value="1"/>
</dbReference>
<keyword evidence="1" id="KW-0812">Transmembrane</keyword>
<feature type="transmembrane region" description="Helical" evidence="1">
    <location>
        <begin position="119"/>
        <end position="136"/>
    </location>
</feature>
<dbReference type="AlphaFoldDB" id="A0A949U2M1"/>
<keyword evidence="1" id="KW-0472">Membrane</keyword>
<feature type="transmembrane region" description="Helical" evidence="1">
    <location>
        <begin position="36"/>
        <end position="56"/>
    </location>
</feature>
<dbReference type="Proteomes" id="UP000694308">
    <property type="component" value="Unassembled WGS sequence"/>
</dbReference>
<feature type="transmembrane region" description="Helical" evidence="1">
    <location>
        <begin position="148"/>
        <end position="168"/>
    </location>
</feature>
<reference evidence="2" key="1">
    <citation type="submission" date="2020-12" db="EMBL/GenBank/DDBJ databases">
        <title>Clostridium thailandense sp. nov., a novel acetogenic bacterium isolated from peat land soil in Thailand.</title>
        <authorList>
            <person name="Chaikitkaew S."/>
            <person name="Birkeland N.K."/>
        </authorList>
    </citation>
    <scope>NUCLEOTIDE SEQUENCE</scope>
    <source>
        <strain evidence="2">PL3</strain>
    </source>
</reference>
<dbReference type="Pfam" id="PF13346">
    <property type="entry name" value="ABC2_membrane_5"/>
    <property type="match status" value="1"/>
</dbReference>
<dbReference type="EMBL" id="JAEEGC010000117">
    <property type="protein sequence ID" value="MBV7275219.1"/>
    <property type="molecule type" value="Genomic_DNA"/>
</dbReference>
<dbReference type="RefSeq" id="WP_218322275.1">
    <property type="nucleotide sequence ID" value="NZ_JAEEGC010000117.1"/>
</dbReference>
<keyword evidence="1" id="KW-1133">Transmembrane helix</keyword>
<accession>A0A949U2M1</accession>
<proteinExistence type="predicted"/>
<feature type="transmembrane region" description="Helical" evidence="1">
    <location>
        <begin position="12"/>
        <end position="30"/>
    </location>
</feature>
<sequence length="216" mass="25034">MFNLVLKDILIQKKYLFFSIIYFFFFTFMFKDHPSILFGTVPIMISYMLLIGACGFDDKNKSEIMLNSLPINRVTLVISKYISVCVFISIGIFLTFAFTNILSFSGIIHFDRLITSEDILVDIVGTMFFSALYFPIHFKFGYQKTRYFLIIIFCFVFAAPSILVKTIFKSSPTPNFIVYLDNQPDWIVTSLIIIITFVVFFISLLISIKSYVNKDL</sequence>
<name>A0A949U2M1_9CLOT</name>
<feature type="transmembrane region" description="Helical" evidence="1">
    <location>
        <begin position="188"/>
        <end position="208"/>
    </location>
</feature>
<keyword evidence="3" id="KW-1185">Reference proteome</keyword>
<protein>
    <submittedName>
        <fullName evidence="2">ABC-2 transporter permease</fullName>
    </submittedName>
</protein>
<gene>
    <name evidence="2" type="ORF">I6U48_20170</name>
</gene>
<dbReference type="PANTHER" id="PTHR41309:SF2">
    <property type="entry name" value="MEMBRANE PROTEIN"/>
    <property type="match status" value="1"/>
</dbReference>
<evidence type="ECO:0000313" key="3">
    <source>
        <dbReference type="Proteomes" id="UP000694308"/>
    </source>
</evidence>
<feature type="transmembrane region" description="Helical" evidence="1">
    <location>
        <begin position="77"/>
        <end position="99"/>
    </location>
</feature>
<organism evidence="2 3">
    <name type="scientific">Clostridium thailandense</name>
    <dbReference type="NCBI Taxonomy" id="2794346"/>
    <lineage>
        <taxon>Bacteria</taxon>
        <taxon>Bacillati</taxon>
        <taxon>Bacillota</taxon>
        <taxon>Clostridia</taxon>
        <taxon>Eubacteriales</taxon>
        <taxon>Clostridiaceae</taxon>
        <taxon>Clostridium</taxon>
    </lineage>
</organism>